<dbReference type="InterPro" id="IPR036872">
    <property type="entry name" value="CH_dom_sf"/>
</dbReference>
<proteinExistence type="predicted"/>
<dbReference type="GO" id="GO:0005930">
    <property type="term" value="C:axoneme"/>
    <property type="evidence" value="ECO:0007669"/>
    <property type="project" value="TreeGrafter"/>
</dbReference>
<dbReference type="PANTHER" id="PTHR12509:SF9">
    <property type="entry name" value="SPERM FLAGELLAR PROTEIN 1 ISOFORM X1"/>
    <property type="match status" value="1"/>
</dbReference>
<dbReference type="AlphaFoldDB" id="A0A1J1ICS0"/>
<dbReference type="InterPro" id="IPR010441">
    <property type="entry name" value="CH_2"/>
</dbReference>
<protein>
    <submittedName>
        <fullName evidence="3">CLUMA_CG011401, isoform A</fullName>
    </submittedName>
</protein>
<dbReference type="InterPro" id="IPR052111">
    <property type="entry name" value="Spermatogenesis_Ciliary_MAP"/>
</dbReference>
<organism evidence="3 4">
    <name type="scientific">Clunio marinus</name>
    <dbReference type="NCBI Taxonomy" id="568069"/>
    <lineage>
        <taxon>Eukaryota</taxon>
        <taxon>Metazoa</taxon>
        <taxon>Ecdysozoa</taxon>
        <taxon>Arthropoda</taxon>
        <taxon>Hexapoda</taxon>
        <taxon>Insecta</taxon>
        <taxon>Pterygota</taxon>
        <taxon>Neoptera</taxon>
        <taxon>Endopterygota</taxon>
        <taxon>Diptera</taxon>
        <taxon>Nematocera</taxon>
        <taxon>Chironomoidea</taxon>
        <taxon>Chironomidae</taxon>
        <taxon>Clunio</taxon>
    </lineage>
</organism>
<dbReference type="FunFam" id="1.10.418.10:FF:000059">
    <property type="entry name" value="RIKEN cDNA 6430531B16 gene"/>
    <property type="match status" value="1"/>
</dbReference>
<evidence type="ECO:0000259" key="2">
    <source>
        <dbReference type="Pfam" id="PF06294"/>
    </source>
</evidence>
<feature type="domain" description="CH-like" evidence="2">
    <location>
        <begin position="20"/>
        <end position="115"/>
    </location>
</feature>
<gene>
    <name evidence="3" type="ORF">CLUMA_CG011401</name>
</gene>
<feature type="coiled-coil region" evidence="1">
    <location>
        <begin position="167"/>
        <end position="215"/>
    </location>
</feature>
<dbReference type="SUPFAM" id="SSF47576">
    <property type="entry name" value="Calponin-homology domain, CH-domain"/>
    <property type="match status" value="1"/>
</dbReference>
<name>A0A1J1ICS0_9DIPT</name>
<sequence length="233" mass="27292">MEVLRQKPDSKLNSFESEALLKWVDSFELSRCCKKLNRDFSDAVLLAEILKIEFPCLVDIHNYNGCFAVTEKKKNWEVLNRKVLKKLQFYLKPDDIEKLAKAETNYIDEILFRLMIKIKQIKSNTNSSLLSGSSDEQMSDIMTIKIVKQIGDHLEEIPQEMIKYSAYEEMMCKMEKQEEVIENMKMTIDDLQKQLSLKIQLIEDLQNQIDERESKKCAKFSIKSITQSFSNLL</sequence>
<accession>A0A1J1ICS0</accession>
<dbReference type="PANTHER" id="PTHR12509">
    <property type="entry name" value="SPERMATOGENESIS-ASSOCIATED 4-RELATED"/>
    <property type="match status" value="1"/>
</dbReference>
<dbReference type="EMBL" id="CVRI01000047">
    <property type="protein sequence ID" value="CRK98032.1"/>
    <property type="molecule type" value="Genomic_DNA"/>
</dbReference>
<keyword evidence="1" id="KW-0175">Coiled coil</keyword>
<evidence type="ECO:0000313" key="3">
    <source>
        <dbReference type="EMBL" id="CRK98032.1"/>
    </source>
</evidence>
<dbReference type="Gene3D" id="1.10.418.10">
    <property type="entry name" value="Calponin-like domain"/>
    <property type="match status" value="1"/>
</dbReference>
<dbReference type="Pfam" id="PF06294">
    <property type="entry name" value="CH_2"/>
    <property type="match status" value="1"/>
</dbReference>
<dbReference type="STRING" id="568069.A0A1J1ICS0"/>
<evidence type="ECO:0000256" key="1">
    <source>
        <dbReference type="SAM" id="Coils"/>
    </source>
</evidence>
<dbReference type="OrthoDB" id="7791139at2759"/>
<dbReference type="GO" id="GO:0051493">
    <property type="term" value="P:regulation of cytoskeleton organization"/>
    <property type="evidence" value="ECO:0007669"/>
    <property type="project" value="TreeGrafter"/>
</dbReference>
<dbReference type="GO" id="GO:0008017">
    <property type="term" value="F:microtubule binding"/>
    <property type="evidence" value="ECO:0007669"/>
    <property type="project" value="TreeGrafter"/>
</dbReference>
<dbReference type="Proteomes" id="UP000183832">
    <property type="component" value="Unassembled WGS sequence"/>
</dbReference>
<keyword evidence="4" id="KW-1185">Reference proteome</keyword>
<reference evidence="3 4" key="1">
    <citation type="submission" date="2015-04" db="EMBL/GenBank/DDBJ databases">
        <authorList>
            <person name="Syromyatnikov M.Y."/>
            <person name="Popov V.N."/>
        </authorList>
    </citation>
    <scope>NUCLEOTIDE SEQUENCE [LARGE SCALE GENOMIC DNA]</scope>
</reference>
<evidence type="ECO:0000313" key="4">
    <source>
        <dbReference type="Proteomes" id="UP000183832"/>
    </source>
</evidence>